<proteinExistence type="inferred from homology"/>
<dbReference type="Gene3D" id="3.40.50.2000">
    <property type="entry name" value="Glycogen Phosphorylase B"/>
    <property type="match status" value="2"/>
</dbReference>
<dbReference type="Proteomes" id="UP000238949">
    <property type="component" value="Unassembled WGS sequence"/>
</dbReference>
<dbReference type="InterPro" id="IPR035090">
    <property type="entry name" value="Pyridoxal_P_attach_site"/>
</dbReference>
<organism evidence="12 13">
    <name type="scientific">Alteromonas alba</name>
    <dbReference type="NCBI Taxonomy" id="2079529"/>
    <lineage>
        <taxon>Bacteria</taxon>
        <taxon>Pseudomonadati</taxon>
        <taxon>Pseudomonadota</taxon>
        <taxon>Gammaproteobacteria</taxon>
        <taxon>Alteromonadales</taxon>
        <taxon>Alteromonadaceae</taxon>
        <taxon>Alteromonas/Salinimonas group</taxon>
        <taxon>Alteromonas</taxon>
    </lineage>
</organism>
<comment type="caution">
    <text evidence="12">The sequence shown here is derived from an EMBL/GenBank/DDBJ whole genome shotgun (WGS) entry which is preliminary data.</text>
</comment>
<protein>
    <recommendedName>
        <fullName evidence="11">Alpha-1,4 glucan phosphorylase</fullName>
        <ecNumber evidence="11">2.4.1.1</ecNumber>
    </recommendedName>
</protein>
<dbReference type="AlphaFoldDB" id="A0A2S9VAK5"/>
<dbReference type="FunFam" id="3.40.50.2000:FF:000807">
    <property type="entry name" value="Alpha-glucan phosphorylase 2, cytosolic"/>
    <property type="match status" value="1"/>
</dbReference>
<evidence type="ECO:0000256" key="1">
    <source>
        <dbReference type="ARBA" id="ARBA00001275"/>
    </source>
</evidence>
<evidence type="ECO:0000256" key="7">
    <source>
        <dbReference type="ARBA" id="ARBA00022898"/>
    </source>
</evidence>
<keyword evidence="6 11" id="KW-0808">Transferase</keyword>
<evidence type="ECO:0000256" key="5">
    <source>
        <dbReference type="ARBA" id="ARBA00022676"/>
    </source>
</evidence>
<dbReference type="NCBIfam" id="TIGR02093">
    <property type="entry name" value="P_ylase"/>
    <property type="match status" value="1"/>
</dbReference>
<evidence type="ECO:0000256" key="4">
    <source>
        <dbReference type="ARBA" id="ARBA00022533"/>
    </source>
</evidence>
<dbReference type="InterPro" id="IPR000811">
    <property type="entry name" value="Glyco_trans_35"/>
</dbReference>
<comment type="similarity">
    <text evidence="3 11">Belongs to the glycogen phosphorylase family.</text>
</comment>
<dbReference type="RefSeq" id="WP_105934660.1">
    <property type="nucleotide sequence ID" value="NZ_PVNP01000112.1"/>
</dbReference>
<evidence type="ECO:0000256" key="6">
    <source>
        <dbReference type="ARBA" id="ARBA00022679"/>
    </source>
</evidence>
<dbReference type="GO" id="GO:0030170">
    <property type="term" value="F:pyridoxal phosphate binding"/>
    <property type="evidence" value="ECO:0007669"/>
    <property type="project" value="InterPro"/>
</dbReference>
<evidence type="ECO:0000256" key="3">
    <source>
        <dbReference type="ARBA" id="ARBA00006047"/>
    </source>
</evidence>
<name>A0A2S9VAK5_9ALTE</name>
<dbReference type="FunFam" id="3.40.50.2000:FF:000003">
    <property type="entry name" value="Alpha-1,4 glucan phosphorylase"/>
    <property type="match status" value="1"/>
</dbReference>
<dbReference type="EMBL" id="PVNP01000112">
    <property type="protein sequence ID" value="PRO73473.1"/>
    <property type="molecule type" value="Genomic_DNA"/>
</dbReference>
<comment type="function">
    <text evidence="9">Phosphorylase is an important allosteric enzyme in carbohydrate metabolism. Enzymes from different sources differ in their regulatory mechanisms and in their natural substrates. However, all known phosphorylases share catalytic and structural properties.</text>
</comment>
<keyword evidence="7 10" id="KW-0663">Pyridoxal phosphate</keyword>
<reference evidence="13" key="1">
    <citation type="journal article" date="2020" name="Int. J. Syst. Evol. Microbiol.">
        <title>Alteromonas alba sp. nov., a marine bacterium isolated from the seawater of the West Pacific Ocean.</title>
        <authorList>
            <person name="Sun C."/>
            <person name="Wu Y.-H."/>
            <person name="Xamxidin M."/>
            <person name="Cheng H."/>
            <person name="Xu X.-W."/>
        </authorList>
    </citation>
    <scope>NUCLEOTIDE SEQUENCE [LARGE SCALE GENOMIC DNA]</scope>
    <source>
        <strain evidence="13">190</strain>
    </source>
</reference>
<dbReference type="CDD" id="cd04300">
    <property type="entry name" value="GT35_Glycogen_Phosphorylase"/>
    <property type="match status" value="1"/>
</dbReference>
<evidence type="ECO:0000256" key="10">
    <source>
        <dbReference type="PIRSR" id="PIRSR000460-1"/>
    </source>
</evidence>
<comment type="cofactor">
    <cofactor evidence="2 11">
        <name>pyridoxal 5'-phosphate</name>
        <dbReference type="ChEBI" id="CHEBI:597326"/>
    </cofactor>
</comment>
<dbReference type="Pfam" id="PF00343">
    <property type="entry name" value="Phosphorylase"/>
    <property type="match status" value="1"/>
</dbReference>
<evidence type="ECO:0000256" key="2">
    <source>
        <dbReference type="ARBA" id="ARBA00001933"/>
    </source>
</evidence>
<keyword evidence="5 11" id="KW-0328">Glycosyltransferase</keyword>
<feature type="modified residue" description="N6-(pyridoxal phosphate)lysine" evidence="10">
    <location>
        <position position="670"/>
    </location>
</feature>
<dbReference type="EC" id="2.4.1.1" evidence="11"/>
<keyword evidence="13" id="KW-1185">Reference proteome</keyword>
<dbReference type="GO" id="GO:0005737">
    <property type="term" value="C:cytoplasm"/>
    <property type="evidence" value="ECO:0007669"/>
    <property type="project" value="TreeGrafter"/>
</dbReference>
<keyword evidence="4" id="KW-0021">Allosteric enzyme</keyword>
<dbReference type="PANTHER" id="PTHR11468:SF25">
    <property type="entry name" value="MALTODEXTRIN PHOSPHORYLASE"/>
    <property type="match status" value="1"/>
</dbReference>
<dbReference type="PANTHER" id="PTHR11468">
    <property type="entry name" value="GLYCOGEN PHOSPHORYLASE"/>
    <property type="match status" value="1"/>
</dbReference>
<gene>
    <name evidence="12" type="ORF">C6Y40_11195</name>
</gene>
<evidence type="ECO:0000256" key="11">
    <source>
        <dbReference type="RuleBase" id="RU000587"/>
    </source>
</evidence>
<dbReference type="InterPro" id="IPR011833">
    <property type="entry name" value="Glycg_phsphrylas"/>
</dbReference>
<dbReference type="GO" id="GO:0008184">
    <property type="term" value="F:glycogen phosphorylase activity"/>
    <property type="evidence" value="ECO:0007669"/>
    <property type="project" value="InterPro"/>
</dbReference>
<comment type="function">
    <text evidence="11">Allosteric enzyme that catalyzes the rate-limiting step in glycogen catabolism, the phosphorolytic cleavage of glycogen to produce glucose-1-phosphate, and plays a central role in maintaining cellular and organismal glucose homeostasis.</text>
</comment>
<dbReference type="GO" id="GO:0005980">
    <property type="term" value="P:glycogen catabolic process"/>
    <property type="evidence" value="ECO:0007669"/>
    <property type="project" value="TreeGrafter"/>
</dbReference>
<evidence type="ECO:0000256" key="9">
    <source>
        <dbReference type="ARBA" id="ARBA00025174"/>
    </source>
</evidence>
<accession>A0A2S9VAK5</accession>
<comment type="catalytic activity">
    <reaction evidence="1 11">
        <text>[(1-&gt;4)-alpha-D-glucosyl](n) + phosphate = [(1-&gt;4)-alpha-D-glucosyl](n-1) + alpha-D-glucose 1-phosphate</text>
        <dbReference type="Rhea" id="RHEA:41732"/>
        <dbReference type="Rhea" id="RHEA-COMP:9584"/>
        <dbReference type="Rhea" id="RHEA-COMP:9586"/>
        <dbReference type="ChEBI" id="CHEBI:15444"/>
        <dbReference type="ChEBI" id="CHEBI:43474"/>
        <dbReference type="ChEBI" id="CHEBI:58601"/>
        <dbReference type="EC" id="2.4.1.1"/>
    </reaction>
</comment>
<keyword evidence="8 11" id="KW-0119">Carbohydrate metabolism</keyword>
<dbReference type="PIRSF" id="PIRSF000460">
    <property type="entry name" value="Pprylas_GlgP"/>
    <property type="match status" value="1"/>
</dbReference>
<dbReference type="PROSITE" id="PS00102">
    <property type="entry name" value="PHOSPHORYLASE"/>
    <property type="match status" value="1"/>
</dbReference>
<evidence type="ECO:0000313" key="13">
    <source>
        <dbReference type="Proteomes" id="UP000238949"/>
    </source>
</evidence>
<sequence length="826" mass="93843">MSAKKPNVERNVTINKSEFKAAVVKHLHCTLGTDENKANNHAWWKATCSAMQEQVLEGIRKTQKTHYLNDTRAVHYFSAEFLMGRLLSNNLQNFGLFEVANDALNELGVSLSDVLEEEPDMALGNGGLGRLAACFIDSLATMELPAIGYGIHYEHGLFRQEIQGGAQIERPDSWRDYGNPWEICRPESIQEVSLYGYVETKYGENGRIQKEWHPGHIVKGIPWDIPVVGYGGKTVNVLRLWQSKSSGYFNWDVFNAGGYVDAQVENVQAETISKVLYPNDETEAGKELRLIQQYFFCACSLKDIIRRYKRAHGDDWSRFIDQVVIQLNDTHPAIAIPELMRILVDRAELDWDRAWGICTKVFAYTNHTLLPEALEKWPARMLEKILPRHLEIIYEINHRFMKEVDKKWPGDNAVKARLSIIEEGNEKMVRMGHLSVIGSFAVNGVAELHSRLVKQNLFPEFDALWPGKLTNVTNGITPRRWLKACNPALSKLIDKKVGADWPLDLKKLEGLEKYAGNKTFQKQFMQVKQQNKQLLAAEIKESLGFDVDTNAIFDVQIKRLHEYKRQHLALLHIMALYRRLLENPDYDMHPRVFIFGAKAAPGYKLAKDIIYAINKVADKINNDARVNQKLKVAFLPNYRVSLAEKMIPAADVSEQISTAGKEASGTGNMKLALNGAVTIGTLDGANIEIAEEVGDDNIFIFGLTVDEVNELKASGYKPYDYYYKNPEIKAVLDWLETDYFTPGKPGALASIKQSLLDHGDQYLVLADYEAYSKAQEEVDKAYRDKERWAKMAIINTAKMGKFTSDRSIRDYVERIWKLNACPVRKG</sequence>
<dbReference type="OrthoDB" id="7229284at2"/>
<evidence type="ECO:0000256" key="8">
    <source>
        <dbReference type="ARBA" id="ARBA00023277"/>
    </source>
</evidence>
<evidence type="ECO:0000313" key="12">
    <source>
        <dbReference type="EMBL" id="PRO73473.1"/>
    </source>
</evidence>
<dbReference type="SUPFAM" id="SSF53756">
    <property type="entry name" value="UDP-Glycosyltransferase/glycogen phosphorylase"/>
    <property type="match status" value="1"/>
</dbReference>